<proteinExistence type="predicted"/>
<name>A0A3N0FP54_9GAMM</name>
<protein>
    <submittedName>
        <fullName evidence="1">Uncharacterized protein</fullName>
    </submittedName>
</protein>
<organism evidence="1 2">
    <name type="scientific">Dickeya undicola</name>
    <dbReference type="NCBI Taxonomy" id="1577887"/>
    <lineage>
        <taxon>Bacteria</taxon>
        <taxon>Pseudomonadati</taxon>
        <taxon>Pseudomonadota</taxon>
        <taxon>Gammaproteobacteria</taxon>
        <taxon>Enterobacterales</taxon>
        <taxon>Pectobacteriaceae</taxon>
        <taxon>Dickeya</taxon>
    </lineage>
</organism>
<accession>A0A3N0FP54</accession>
<dbReference type="EMBL" id="RJLR01000066">
    <property type="protein sequence ID" value="RNM01811.1"/>
    <property type="molecule type" value="Genomic_DNA"/>
</dbReference>
<dbReference type="AlphaFoldDB" id="A0A3N0FP54"/>
<sequence>MSMKEFNSFKDYKPLDLFFFPSGWFSLKNNMYDIDPSVIDFVKGEKKGELEDLFFGEDVFIARSEMPLSGNRLFLAVLSIGCRLFSSEADDLPSYCFYDVELNVYFGSKDKKKSIFERRVAFSNRYDAARKASGFMIAFSNHLYPDIISGVVSVDDDVSFYFNDMVS</sequence>
<comment type="caution">
    <text evidence="1">The sequence shown here is derived from an EMBL/GenBank/DDBJ whole genome shotgun (WGS) entry which is preliminary data.</text>
</comment>
<reference evidence="1 2" key="1">
    <citation type="submission" date="2018-11" db="EMBL/GenBank/DDBJ databases">
        <title>Characterization of surface water Dickeya isolates.</title>
        <authorList>
            <person name="Van Gijsegem F."/>
            <person name="Pedron J."/>
        </authorList>
    </citation>
    <scope>NUCLEOTIDE SEQUENCE [LARGE SCALE GENOMIC DNA]</scope>
    <source>
        <strain evidence="1 2">FVG1-MFV-O17</strain>
    </source>
</reference>
<gene>
    <name evidence="1" type="ORF">EF878_20610</name>
</gene>
<dbReference type="Proteomes" id="UP000276061">
    <property type="component" value="Unassembled WGS sequence"/>
</dbReference>
<evidence type="ECO:0000313" key="1">
    <source>
        <dbReference type="EMBL" id="RNM01811.1"/>
    </source>
</evidence>
<evidence type="ECO:0000313" key="2">
    <source>
        <dbReference type="Proteomes" id="UP000276061"/>
    </source>
</evidence>